<name>A0A0F9MCU3_9ZZZZ</name>
<evidence type="ECO:0000256" key="1">
    <source>
        <dbReference type="SAM" id="Phobius"/>
    </source>
</evidence>
<accession>A0A0F9MCU3</accession>
<evidence type="ECO:0000313" key="2">
    <source>
        <dbReference type="EMBL" id="KKM67017.1"/>
    </source>
</evidence>
<organism evidence="2">
    <name type="scientific">marine sediment metagenome</name>
    <dbReference type="NCBI Taxonomy" id="412755"/>
    <lineage>
        <taxon>unclassified sequences</taxon>
        <taxon>metagenomes</taxon>
        <taxon>ecological metagenomes</taxon>
    </lineage>
</organism>
<dbReference type="AlphaFoldDB" id="A0A0F9MCU3"/>
<gene>
    <name evidence="2" type="ORF">LCGC14_1475330</name>
</gene>
<reference evidence="2" key="1">
    <citation type="journal article" date="2015" name="Nature">
        <title>Complex archaea that bridge the gap between prokaryotes and eukaryotes.</title>
        <authorList>
            <person name="Spang A."/>
            <person name="Saw J.H."/>
            <person name="Jorgensen S.L."/>
            <person name="Zaremba-Niedzwiedzka K."/>
            <person name="Martijn J."/>
            <person name="Lind A.E."/>
            <person name="van Eijk R."/>
            <person name="Schleper C."/>
            <person name="Guy L."/>
            <person name="Ettema T.J."/>
        </authorList>
    </citation>
    <scope>NUCLEOTIDE SEQUENCE</scope>
</reference>
<keyword evidence="1" id="KW-0472">Membrane</keyword>
<keyword evidence="1" id="KW-0812">Transmembrane</keyword>
<comment type="caution">
    <text evidence="2">The sequence shown here is derived from an EMBL/GenBank/DDBJ whole genome shotgun (WGS) entry which is preliminary data.</text>
</comment>
<feature type="transmembrane region" description="Helical" evidence="1">
    <location>
        <begin position="38"/>
        <end position="64"/>
    </location>
</feature>
<keyword evidence="1" id="KW-1133">Transmembrane helix</keyword>
<dbReference type="EMBL" id="LAZR01010424">
    <property type="protein sequence ID" value="KKM67017.1"/>
    <property type="molecule type" value="Genomic_DNA"/>
</dbReference>
<feature type="transmembrane region" description="Helical" evidence="1">
    <location>
        <begin position="12"/>
        <end position="32"/>
    </location>
</feature>
<proteinExistence type="predicted"/>
<sequence>MKRILVFLGLKVAEIGGVFGIFIVSSYLFRLFNPEENYWAAGILGMLIGFIAISACIFTIVFSWEGIKKNWQWSKRITDK</sequence>
<protein>
    <submittedName>
        <fullName evidence="2">Uncharacterized protein</fullName>
    </submittedName>
</protein>